<evidence type="ECO:0000313" key="2">
    <source>
        <dbReference type="Proteomes" id="UP000284842"/>
    </source>
</evidence>
<gene>
    <name evidence="1" type="ORF">CVT24_003750</name>
</gene>
<accession>A0A409WN89</accession>
<keyword evidence="2" id="KW-1185">Reference proteome</keyword>
<comment type="caution">
    <text evidence="1">The sequence shown here is derived from an EMBL/GenBank/DDBJ whole genome shotgun (WGS) entry which is preliminary data.</text>
</comment>
<dbReference type="InParanoid" id="A0A409WN89"/>
<dbReference type="EMBL" id="NHTK01005391">
    <property type="protein sequence ID" value="PPQ79966.1"/>
    <property type="molecule type" value="Genomic_DNA"/>
</dbReference>
<dbReference type="Proteomes" id="UP000284842">
    <property type="component" value="Unassembled WGS sequence"/>
</dbReference>
<reference evidence="1 2" key="1">
    <citation type="journal article" date="2018" name="Evol. Lett.">
        <title>Horizontal gene cluster transfer increased hallucinogenic mushroom diversity.</title>
        <authorList>
            <person name="Reynolds H.T."/>
            <person name="Vijayakumar V."/>
            <person name="Gluck-Thaler E."/>
            <person name="Korotkin H.B."/>
            <person name="Matheny P.B."/>
            <person name="Slot J.C."/>
        </authorList>
    </citation>
    <scope>NUCLEOTIDE SEQUENCE [LARGE SCALE GENOMIC DNA]</scope>
    <source>
        <strain evidence="1 2">2629</strain>
    </source>
</reference>
<name>A0A409WN89_9AGAR</name>
<proteinExistence type="predicted"/>
<sequence length="238" mass="26028">MVQTRAAKRKQQEAHLALNNQPAPLAASNTVVQIVPSATGQGVHTRWIRDQEHDGDNSQPQSSSNAVQVDDNQVLVTPIRESNGIPHSPPKMLRRNAVNNARMQWHRDQGGATHVRPQGRDLTGQFQRLGDAHHENGQQFANHALASPFQDQGSSSSTLATLPTQLLSQQSTYDPNDWNNTFQHIMPQTKVAAPALPKNDEVASLLKTYRRGLGPHGTIIVDRNGDPIVPGLVNGANR</sequence>
<evidence type="ECO:0000313" key="1">
    <source>
        <dbReference type="EMBL" id="PPQ79966.1"/>
    </source>
</evidence>
<dbReference type="AlphaFoldDB" id="A0A409WN89"/>
<dbReference type="OrthoDB" id="3044901at2759"/>
<organism evidence="1 2">
    <name type="scientific">Panaeolus cyanescens</name>
    <dbReference type="NCBI Taxonomy" id="181874"/>
    <lineage>
        <taxon>Eukaryota</taxon>
        <taxon>Fungi</taxon>
        <taxon>Dikarya</taxon>
        <taxon>Basidiomycota</taxon>
        <taxon>Agaricomycotina</taxon>
        <taxon>Agaricomycetes</taxon>
        <taxon>Agaricomycetidae</taxon>
        <taxon>Agaricales</taxon>
        <taxon>Agaricineae</taxon>
        <taxon>Galeropsidaceae</taxon>
        <taxon>Panaeolus</taxon>
    </lineage>
</organism>
<protein>
    <submittedName>
        <fullName evidence="1">Uncharacterized protein</fullName>
    </submittedName>
</protein>